<evidence type="ECO:0000256" key="1">
    <source>
        <dbReference type="ARBA" id="ARBA00022722"/>
    </source>
</evidence>
<dbReference type="FunFam" id="3.40.1440.10:FF:000003">
    <property type="entry name" value="Structure-specific endonuclease subunit SLX1"/>
    <property type="match status" value="1"/>
</dbReference>
<keyword evidence="7 8" id="KW-0539">Nucleus</keyword>
<keyword evidence="1 8" id="KW-0540">Nuclease</keyword>
<dbReference type="GO" id="GO:0008821">
    <property type="term" value="F:crossover junction DNA endonuclease activity"/>
    <property type="evidence" value="ECO:0007669"/>
    <property type="project" value="TreeGrafter"/>
</dbReference>
<comment type="cofactor">
    <cofactor evidence="8">
        <name>a divalent metal cation</name>
        <dbReference type="ChEBI" id="CHEBI:60240"/>
    </cofactor>
</comment>
<evidence type="ECO:0000259" key="9">
    <source>
        <dbReference type="PROSITE" id="PS50164"/>
    </source>
</evidence>
<dbReference type="GO" id="GO:0000724">
    <property type="term" value="P:double-strand break repair via homologous recombination"/>
    <property type="evidence" value="ECO:0007669"/>
    <property type="project" value="TreeGrafter"/>
</dbReference>
<evidence type="ECO:0000313" key="10">
    <source>
        <dbReference type="EMBL" id="KAK3546405.1"/>
    </source>
</evidence>
<accession>A0AAE0R8L7</accession>
<feature type="domain" description="GIY-YIG" evidence="9">
    <location>
        <begin position="7"/>
        <end position="100"/>
    </location>
</feature>
<comment type="caution">
    <text evidence="10">The sequence shown here is derived from an EMBL/GenBank/DDBJ whole genome shotgun (WGS) entry which is preliminary data.</text>
</comment>
<dbReference type="PANTHER" id="PTHR20208:SF10">
    <property type="entry name" value="STRUCTURE-SPECIFIC ENDONUCLEASE SUBUNIT SLX1"/>
    <property type="match status" value="1"/>
</dbReference>
<dbReference type="InterPro" id="IPR000305">
    <property type="entry name" value="GIY-YIG_endonuc"/>
</dbReference>
<dbReference type="EMBL" id="JAUCMX010000005">
    <property type="protein sequence ID" value="KAK3546405.1"/>
    <property type="molecule type" value="Genomic_DNA"/>
</dbReference>
<reference evidence="10" key="1">
    <citation type="submission" date="2023-06" db="EMBL/GenBank/DDBJ databases">
        <title>Male Hemibagrus guttatus genome.</title>
        <authorList>
            <person name="Bian C."/>
        </authorList>
    </citation>
    <scope>NUCLEOTIDE SEQUENCE</scope>
    <source>
        <strain evidence="10">Male_cb2023</strain>
        <tissue evidence="10">Muscle</tissue>
    </source>
</reference>
<sequence length="307" mass="35310">MVVEVESFYGVYMLYCTNPKFKGRIYIGFTVNPERRIDQHNAGRHKGGAKKTSGRGPWEMVLIIHGFPSDIAALRFEWAWQHPHISRRLSHVTRRTRKESSLQFHWRVLSNMLRVAPWSRLPLTVRWLRQEYHMDFEPQLQPPLHIPLAFGCVRAKKKQQHEDKEQEESRLDRCLLCRGIVQVCWQPKLLQLPLSQPCSWSNPSSTKKGLLNSCLIESGLLEAGKKVSEGLSCFHPSCKMVCHLICLAKHFLKSDPAHLLPVEGECPGCHHSVLWGNLIRHKNGCYGDLEEIASNSSQSHWADELQI</sequence>
<evidence type="ECO:0000256" key="4">
    <source>
        <dbReference type="ARBA" id="ARBA00022801"/>
    </source>
</evidence>
<dbReference type="GO" id="GO:0033557">
    <property type="term" value="C:Slx1-Slx4 complex"/>
    <property type="evidence" value="ECO:0007669"/>
    <property type="project" value="UniProtKB-UniRule"/>
</dbReference>
<evidence type="ECO:0000313" key="11">
    <source>
        <dbReference type="Proteomes" id="UP001274896"/>
    </source>
</evidence>
<comment type="subunit">
    <text evidence="8">Forms a heterodimer with SLX4.</text>
</comment>
<comment type="similarity">
    <text evidence="8">Belongs to the SLX1 family.</text>
</comment>
<keyword evidence="6 8" id="KW-0234">DNA repair</keyword>
<dbReference type="InterPro" id="IPR048749">
    <property type="entry name" value="SLX1_C"/>
</dbReference>
<dbReference type="PANTHER" id="PTHR20208">
    <property type="entry name" value="STRUCTURE-SPECIFIC ENDONUCLEASE SUBUNIT SLX1"/>
    <property type="match status" value="1"/>
</dbReference>
<keyword evidence="3 8" id="KW-0227">DNA damage</keyword>
<proteinExistence type="inferred from homology"/>
<keyword evidence="11" id="KW-1185">Reference proteome</keyword>
<dbReference type="Pfam" id="PF01541">
    <property type="entry name" value="GIY-YIG"/>
    <property type="match status" value="1"/>
</dbReference>
<keyword evidence="4 8" id="KW-0378">Hydrolase</keyword>
<dbReference type="HAMAP" id="MF_03100">
    <property type="entry name" value="Endonuc_su_Slx1"/>
    <property type="match status" value="1"/>
</dbReference>
<gene>
    <name evidence="10" type="ORF">QTP70_026288</name>
</gene>
<dbReference type="Gene3D" id="3.30.40.10">
    <property type="entry name" value="Zinc/RING finger domain, C3HC4 (zinc finger)"/>
    <property type="match status" value="1"/>
</dbReference>
<dbReference type="InterPro" id="IPR050381">
    <property type="entry name" value="SLX1_endonuclease"/>
</dbReference>
<protein>
    <recommendedName>
        <fullName evidence="9">GIY-YIG domain-containing protein</fullName>
    </recommendedName>
</protein>
<keyword evidence="2 8" id="KW-0255">Endonuclease</keyword>
<organism evidence="10 11">
    <name type="scientific">Hemibagrus guttatus</name>
    <dbReference type="NCBI Taxonomy" id="175788"/>
    <lineage>
        <taxon>Eukaryota</taxon>
        <taxon>Metazoa</taxon>
        <taxon>Chordata</taxon>
        <taxon>Craniata</taxon>
        <taxon>Vertebrata</taxon>
        <taxon>Euteleostomi</taxon>
        <taxon>Actinopterygii</taxon>
        <taxon>Neopterygii</taxon>
        <taxon>Teleostei</taxon>
        <taxon>Ostariophysi</taxon>
        <taxon>Siluriformes</taxon>
        <taxon>Bagridae</taxon>
        <taxon>Hemibagrus</taxon>
    </lineage>
</organism>
<evidence type="ECO:0000256" key="5">
    <source>
        <dbReference type="ARBA" id="ARBA00023172"/>
    </source>
</evidence>
<dbReference type="PROSITE" id="PS50164">
    <property type="entry name" value="GIY_YIG"/>
    <property type="match status" value="1"/>
</dbReference>
<evidence type="ECO:0000256" key="7">
    <source>
        <dbReference type="ARBA" id="ARBA00023242"/>
    </source>
</evidence>
<dbReference type="InterPro" id="IPR013083">
    <property type="entry name" value="Znf_RING/FYVE/PHD"/>
</dbReference>
<name>A0AAE0R8L7_9TELE</name>
<dbReference type="Proteomes" id="UP001274896">
    <property type="component" value="Unassembled WGS sequence"/>
</dbReference>
<dbReference type="GO" id="GO:0017108">
    <property type="term" value="F:5'-flap endonuclease activity"/>
    <property type="evidence" value="ECO:0007669"/>
    <property type="project" value="InterPro"/>
</dbReference>
<comment type="subcellular location">
    <subcellularLocation>
        <location evidence="8">Nucleus</location>
    </subcellularLocation>
</comment>
<comment type="caution">
    <text evidence="8">Lacks conserved residue(s) required for the propagation of feature annotation.</text>
</comment>
<dbReference type="AlphaFoldDB" id="A0AAE0R8L7"/>
<evidence type="ECO:0000256" key="8">
    <source>
        <dbReference type="HAMAP-Rule" id="MF_03100"/>
    </source>
</evidence>
<dbReference type="Pfam" id="PF21202">
    <property type="entry name" value="SLX1_C"/>
    <property type="match status" value="1"/>
</dbReference>
<dbReference type="InterPro" id="IPR035901">
    <property type="entry name" value="GIY-YIG_endonuc_sf"/>
</dbReference>
<dbReference type="InterPro" id="IPR027520">
    <property type="entry name" value="Slx1"/>
</dbReference>
<evidence type="ECO:0000256" key="3">
    <source>
        <dbReference type="ARBA" id="ARBA00022763"/>
    </source>
</evidence>
<keyword evidence="5 8" id="KW-0233">DNA recombination</keyword>
<comment type="function">
    <text evidence="8">Catalytic subunit of the SLX1-SLX4 structure-specific endonuclease that resolves DNA secondary structures generated during DNA repair and recombination. Has endonuclease activity towards branched DNA substrates, introducing single-strand cuts in duplex DNA close to junctions with ss-DNA.</text>
</comment>
<dbReference type="SUPFAM" id="SSF82771">
    <property type="entry name" value="GIY-YIG endonuclease"/>
    <property type="match status" value="1"/>
</dbReference>
<evidence type="ECO:0000256" key="6">
    <source>
        <dbReference type="ARBA" id="ARBA00023204"/>
    </source>
</evidence>
<dbReference type="CDD" id="cd10455">
    <property type="entry name" value="GIY-YIG_SLX1"/>
    <property type="match status" value="1"/>
</dbReference>
<dbReference type="Gene3D" id="3.40.1440.10">
    <property type="entry name" value="GIY-YIG endonuclease"/>
    <property type="match status" value="1"/>
</dbReference>
<evidence type="ECO:0000256" key="2">
    <source>
        <dbReference type="ARBA" id="ARBA00022759"/>
    </source>
</evidence>